<reference evidence="2 3" key="1">
    <citation type="submission" date="2024-01" db="EMBL/GenBank/DDBJ databases">
        <title>The genomes of 5 underutilized Papilionoideae crops provide insights into root nodulation and disease resistanc.</title>
        <authorList>
            <person name="Jiang F."/>
        </authorList>
    </citation>
    <scope>NUCLEOTIDE SEQUENCE [LARGE SCALE GENOMIC DNA]</scope>
    <source>
        <strain evidence="2">LVBAO_FW01</strain>
        <tissue evidence="2">Leaves</tissue>
    </source>
</reference>
<accession>A0AAN9L301</accession>
<comment type="caution">
    <text evidence="2">The sequence shown here is derived from an EMBL/GenBank/DDBJ whole genome shotgun (WGS) entry which is preliminary data.</text>
</comment>
<evidence type="ECO:0008006" key="4">
    <source>
        <dbReference type="Google" id="ProtNLM"/>
    </source>
</evidence>
<feature type="chain" id="PRO_5042869494" description="Secreted protein" evidence="1">
    <location>
        <begin position="22"/>
        <end position="117"/>
    </location>
</feature>
<name>A0AAN9L301_CANGL</name>
<dbReference type="AlphaFoldDB" id="A0AAN9L301"/>
<dbReference type="Proteomes" id="UP001367508">
    <property type="component" value="Unassembled WGS sequence"/>
</dbReference>
<evidence type="ECO:0000256" key="1">
    <source>
        <dbReference type="SAM" id="SignalP"/>
    </source>
</evidence>
<gene>
    <name evidence="2" type="ORF">VNO77_22115</name>
</gene>
<evidence type="ECO:0000313" key="2">
    <source>
        <dbReference type="EMBL" id="KAK7328021.1"/>
    </source>
</evidence>
<protein>
    <recommendedName>
        <fullName evidence="4">Secreted protein</fullName>
    </recommendedName>
</protein>
<proteinExistence type="predicted"/>
<keyword evidence="3" id="KW-1185">Reference proteome</keyword>
<feature type="signal peptide" evidence="1">
    <location>
        <begin position="1"/>
        <end position="21"/>
    </location>
</feature>
<keyword evidence="1" id="KW-0732">Signal</keyword>
<evidence type="ECO:0000313" key="3">
    <source>
        <dbReference type="Proteomes" id="UP001367508"/>
    </source>
</evidence>
<sequence length="117" mass="13228">MMFALPTTMLAFSRWVGFTAAEPVPMRGDPKARELLPGEPPWSSHRSRLDEPTLLWHRYQKQSKGGETPSLIGYVPASHEKDVRLCFYSGGYRLCKMLPVVVVVLKSDQNAISPWLL</sequence>
<dbReference type="EMBL" id="JAYMYQ010000005">
    <property type="protein sequence ID" value="KAK7328021.1"/>
    <property type="molecule type" value="Genomic_DNA"/>
</dbReference>
<organism evidence="2 3">
    <name type="scientific">Canavalia gladiata</name>
    <name type="common">Sword bean</name>
    <name type="synonym">Dolichos gladiatus</name>
    <dbReference type="NCBI Taxonomy" id="3824"/>
    <lineage>
        <taxon>Eukaryota</taxon>
        <taxon>Viridiplantae</taxon>
        <taxon>Streptophyta</taxon>
        <taxon>Embryophyta</taxon>
        <taxon>Tracheophyta</taxon>
        <taxon>Spermatophyta</taxon>
        <taxon>Magnoliopsida</taxon>
        <taxon>eudicotyledons</taxon>
        <taxon>Gunneridae</taxon>
        <taxon>Pentapetalae</taxon>
        <taxon>rosids</taxon>
        <taxon>fabids</taxon>
        <taxon>Fabales</taxon>
        <taxon>Fabaceae</taxon>
        <taxon>Papilionoideae</taxon>
        <taxon>50 kb inversion clade</taxon>
        <taxon>NPAAA clade</taxon>
        <taxon>indigoferoid/millettioid clade</taxon>
        <taxon>Phaseoleae</taxon>
        <taxon>Canavalia</taxon>
    </lineage>
</organism>